<name>E1YF68_9BACT</name>
<accession>E1YF68</accession>
<dbReference type="AlphaFoldDB" id="E1YF68"/>
<evidence type="ECO:0000259" key="2">
    <source>
        <dbReference type="Pfam" id="PF03787"/>
    </source>
</evidence>
<reference evidence="3" key="1">
    <citation type="journal article" date="2011" name="Environ. Microbiol.">
        <title>Genomic insights into the metabolic potential of the polycyclic aromatic hydrocarbon degrading sulfate-reducing Deltaproteobacterium N47.</title>
        <authorList>
            <person name="Bergmann F."/>
            <person name="Selesi D."/>
            <person name="Weinmaier T."/>
            <person name="Tischler P."/>
            <person name="Rattei T."/>
            <person name="Meckenstock R.U."/>
        </authorList>
    </citation>
    <scope>NUCLEOTIDE SEQUENCE</scope>
</reference>
<dbReference type="InterPro" id="IPR005537">
    <property type="entry name" value="RAMP_III_fam"/>
</dbReference>
<gene>
    <name evidence="3" type="ORF">N47_J01930</name>
</gene>
<keyword evidence="1" id="KW-0051">Antiviral defense</keyword>
<protein>
    <recommendedName>
        <fullName evidence="2">CRISPR type III-associated protein domain-containing protein</fullName>
    </recommendedName>
</protein>
<evidence type="ECO:0000313" key="3">
    <source>
        <dbReference type="EMBL" id="CBX29212.1"/>
    </source>
</evidence>
<dbReference type="EMBL" id="FR695872">
    <property type="protein sequence ID" value="CBX29212.1"/>
    <property type="molecule type" value="Genomic_DNA"/>
</dbReference>
<dbReference type="GO" id="GO:0051607">
    <property type="term" value="P:defense response to virus"/>
    <property type="evidence" value="ECO:0007669"/>
    <property type="project" value="UniProtKB-KW"/>
</dbReference>
<organism evidence="3">
    <name type="scientific">uncultured Desulfobacterium sp</name>
    <dbReference type="NCBI Taxonomy" id="201089"/>
    <lineage>
        <taxon>Bacteria</taxon>
        <taxon>Pseudomonadati</taxon>
        <taxon>Thermodesulfobacteriota</taxon>
        <taxon>Desulfobacteria</taxon>
        <taxon>Desulfobacterales</taxon>
        <taxon>Desulfobacteriaceae</taxon>
        <taxon>Desulfobacterium</taxon>
        <taxon>environmental samples</taxon>
    </lineage>
</organism>
<dbReference type="PANTHER" id="PTHR35579:SF3">
    <property type="entry name" value="CRISPR SYSTEM CMS ENDORIBONUCLEASE CSM3"/>
    <property type="match status" value="1"/>
</dbReference>
<dbReference type="InterPro" id="IPR052216">
    <property type="entry name" value="CRISPR_Csm3_endoribonuclease"/>
</dbReference>
<sequence>MADRKFKGGSFLNRYRITGILKTISHLNIGDGLMDSNELRVKQKEGEDVPKFSTVMTDYRNRAYIPGTTIKGNLRCWLEQIFSDLMLTTINTPKRAEDLQDLFKKNKNSNIILHDFLQKGEYLFGSSVNEGKLEFWDAPMNTPPPINQNQTLAYSGYDQTRGTILLKSVAIDPETGTAAKNRLFNYEVVPQGMTFEITVCGQNLLPDELGMLLFALDGFNSEIYPVTLGAMGGVGFGRCRFSIKEIFYLDKNNYEAWIQSAIQSGHAGYNGLPKLAKEEQEKMIEDFRKSFAALLPKKGAS</sequence>
<feature type="domain" description="CRISPR type III-associated protein" evidence="2">
    <location>
        <begin position="21"/>
        <end position="240"/>
    </location>
</feature>
<evidence type="ECO:0000256" key="1">
    <source>
        <dbReference type="ARBA" id="ARBA00023118"/>
    </source>
</evidence>
<proteinExistence type="predicted"/>
<dbReference type="PANTHER" id="PTHR35579">
    <property type="entry name" value="CRISPR SYSTEM CMS ENDORIBONUCLEASE CSM3"/>
    <property type="match status" value="1"/>
</dbReference>
<dbReference type="Pfam" id="PF03787">
    <property type="entry name" value="RAMPs"/>
    <property type="match status" value="1"/>
</dbReference>